<evidence type="ECO:0000256" key="1">
    <source>
        <dbReference type="ARBA" id="ARBA00009502"/>
    </source>
</evidence>
<dbReference type="Pfam" id="PF04627">
    <property type="entry name" value="ATP-synt_Eps"/>
    <property type="match status" value="1"/>
</dbReference>
<dbReference type="GO" id="GO:0042776">
    <property type="term" value="P:proton motive force-driven mitochondrial ATP synthesis"/>
    <property type="evidence" value="ECO:0007669"/>
    <property type="project" value="TreeGrafter"/>
</dbReference>
<dbReference type="Proteomes" id="UP000807342">
    <property type="component" value="Unassembled WGS sequence"/>
</dbReference>
<evidence type="ECO:0000313" key="3">
    <source>
        <dbReference type="Proteomes" id="UP000807342"/>
    </source>
</evidence>
<keyword evidence="3" id="KW-1185">Reference proteome</keyword>
<comment type="similarity">
    <text evidence="1">Belongs to the eukaryotic ATPase epsilon family.</text>
</comment>
<dbReference type="PANTHER" id="PTHR12448:SF0">
    <property type="entry name" value="ATP SYNTHASE SUBUNIT EPSILON, MITOCHONDRIAL"/>
    <property type="match status" value="1"/>
</dbReference>
<dbReference type="SUPFAM" id="SSF48690">
    <property type="entry name" value="Epsilon subunit of mitochondrial F1F0-ATP synthase"/>
    <property type="match status" value="1"/>
</dbReference>
<dbReference type="Gene3D" id="1.10.1620.20">
    <property type="entry name" value="ATP synthase, F1 complex, epsilon subunit superfamily, mitochondrial"/>
    <property type="match status" value="1"/>
</dbReference>
<dbReference type="InterPro" id="IPR036742">
    <property type="entry name" value="ATP_synth_F1_esu_sf_mt"/>
</dbReference>
<dbReference type="PANTHER" id="PTHR12448">
    <property type="entry name" value="ATP SYNTHASE EPSILON CHAIN, MITOCHONDRIAL"/>
    <property type="match status" value="1"/>
</dbReference>
<sequence>MSSAWRSVFTYNKYAQITARAVRASLKEEQRLAAEKRGLTLMRYQQWDSGKGGPQVRGKSLVVTTFLILRQITLAEEEAAKAA</sequence>
<dbReference type="CDD" id="cd12153">
    <property type="entry name" value="F1-ATPase_epsilon"/>
    <property type="match status" value="1"/>
</dbReference>
<name>A0A9P5XEF0_9AGAR</name>
<evidence type="ECO:0008006" key="4">
    <source>
        <dbReference type="Google" id="ProtNLM"/>
    </source>
</evidence>
<dbReference type="InterPro" id="IPR006721">
    <property type="entry name" value="ATP_synth_F1_esu_mt"/>
</dbReference>
<dbReference type="EMBL" id="MU151166">
    <property type="protein sequence ID" value="KAF9448301.1"/>
    <property type="molecule type" value="Genomic_DNA"/>
</dbReference>
<evidence type="ECO:0000313" key="2">
    <source>
        <dbReference type="EMBL" id="KAF9448301.1"/>
    </source>
</evidence>
<proteinExistence type="inferred from homology"/>
<dbReference type="GO" id="GO:0046933">
    <property type="term" value="F:proton-transporting ATP synthase activity, rotational mechanism"/>
    <property type="evidence" value="ECO:0007669"/>
    <property type="project" value="InterPro"/>
</dbReference>
<comment type="caution">
    <text evidence="2">The sequence shown here is derived from an EMBL/GenBank/DDBJ whole genome shotgun (WGS) entry which is preliminary data.</text>
</comment>
<reference evidence="2" key="1">
    <citation type="submission" date="2020-11" db="EMBL/GenBank/DDBJ databases">
        <authorList>
            <consortium name="DOE Joint Genome Institute"/>
            <person name="Ahrendt S."/>
            <person name="Riley R."/>
            <person name="Andreopoulos W."/>
            <person name="Labutti K."/>
            <person name="Pangilinan J."/>
            <person name="Ruiz-Duenas F.J."/>
            <person name="Barrasa J.M."/>
            <person name="Sanchez-Garcia M."/>
            <person name="Camarero S."/>
            <person name="Miyauchi S."/>
            <person name="Serrano A."/>
            <person name="Linde D."/>
            <person name="Babiker R."/>
            <person name="Drula E."/>
            <person name="Ayuso-Fernandez I."/>
            <person name="Pacheco R."/>
            <person name="Padilla G."/>
            <person name="Ferreira P."/>
            <person name="Barriuso J."/>
            <person name="Kellner H."/>
            <person name="Castanera R."/>
            <person name="Alfaro M."/>
            <person name="Ramirez L."/>
            <person name="Pisabarro A.G."/>
            <person name="Kuo A."/>
            <person name="Tritt A."/>
            <person name="Lipzen A."/>
            <person name="He G."/>
            <person name="Yan M."/>
            <person name="Ng V."/>
            <person name="Cullen D."/>
            <person name="Martin F."/>
            <person name="Rosso M.-N."/>
            <person name="Henrissat B."/>
            <person name="Hibbett D."/>
            <person name="Martinez A.T."/>
            <person name="Grigoriev I.V."/>
        </authorList>
    </citation>
    <scope>NUCLEOTIDE SEQUENCE</scope>
    <source>
        <strain evidence="2">MF-IS2</strain>
    </source>
</reference>
<gene>
    <name evidence="2" type="ORF">P691DRAFT_801003</name>
</gene>
<organism evidence="2 3">
    <name type="scientific">Macrolepiota fuliginosa MF-IS2</name>
    <dbReference type="NCBI Taxonomy" id="1400762"/>
    <lineage>
        <taxon>Eukaryota</taxon>
        <taxon>Fungi</taxon>
        <taxon>Dikarya</taxon>
        <taxon>Basidiomycota</taxon>
        <taxon>Agaricomycotina</taxon>
        <taxon>Agaricomycetes</taxon>
        <taxon>Agaricomycetidae</taxon>
        <taxon>Agaricales</taxon>
        <taxon>Agaricineae</taxon>
        <taxon>Agaricaceae</taxon>
        <taxon>Macrolepiota</taxon>
    </lineage>
</organism>
<protein>
    <recommendedName>
        <fullName evidence="4">Mitochondrial ATP synthase epsilon chain domain-containing protein</fullName>
    </recommendedName>
</protein>
<accession>A0A9P5XEF0</accession>
<dbReference type="GO" id="GO:0045259">
    <property type="term" value="C:proton-transporting ATP synthase complex"/>
    <property type="evidence" value="ECO:0007669"/>
    <property type="project" value="InterPro"/>
</dbReference>
<dbReference type="AlphaFoldDB" id="A0A9P5XEF0"/>
<dbReference type="OrthoDB" id="269124at2759"/>
<dbReference type="GO" id="GO:0005743">
    <property type="term" value="C:mitochondrial inner membrane"/>
    <property type="evidence" value="ECO:0007669"/>
    <property type="project" value="InterPro"/>
</dbReference>